<protein>
    <recommendedName>
        <fullName evidence="4">Secreted protein</fullName>
    </recommendedName>
</protein>
<organism evidence="2 3">
    <name type="scientific">Litoribacter ruber</name>
    <dbReference type="NCBI Taxonomy" id="702568"/>
    <lineage>
        <taxon>Bacteria</taxon>
        <taxon>Pseudomonadati</taxon>
        <taxon>Bacteroidota</taxon>
        <taxon>Cytophagia</taxon>
        <taxon>Cytophagales</taxon>
        <taxon>Cyclobacteriaceae</taxon>
        <taxon>Litoribacter</taxon>
    </lineage>
</organism>
<evidence type="ECO:0008006" key="4">
    <source>
        <dbReference type="Google" id="ProtNLM"/>
    </source>
</evidence>
<gene>
    <name evidence="2" type="ORF">KI659_16655</name>
</gene>
<keyword evidence="3" id="KW-1185">Reference proteome</keyword>
<comment type="caution">
    <text evidence="2">The sequence shown here is derived from an EMBL/GenBank/DDBJ whole genome shotgun (WGS) entry which is preliminary data.</text>
</comment>
<sequence length="81" mass="8875">MKNSVKNLLRGGVFALAAVFAFAFTQPKVQGYATMDGGNTWIDTSDPEVNYRCISNPSDVCIYEAPDLESDVVEHGTFQLL</sequence>
<feature type="chain" id="PRO_5043004590" description="Secreted protein" evidence="1">
    <location>
        <begin position="24"/>
        <end position="81"/>
    </location>
</feature>
<dbReference type="Proteomes" id="UP001319104">
    <property type="component" value="Unassembled WGS sequence"/>
</dbReference>
<feature type="signal peptide" evidence="1">
    <location>
        <begin position="1"/>
        <end position="23"/>
    </location>
</feature>
<dbReference type="AlphaFoldDB" id="A0AAP2G632"/>
<accession>A0AAP2G632</accession>
<name>A0AAP2G632_9BACT</name>
<evidence type="ECO:0000313" key="3">
    <source>
        <dbReference type="Proteomes" id="UP001319104"/>
    </source>
</evidence>
<evidence type="ECO:0000313" key="2">
    <source>
        <dbReference type="EMBL" id="MBS9525651.1"/>
    </source>
</evidence>
<dbReference type="EMBL" id="JAHCMY010000016">
    <property type="protein sequence ID" value="MBS9525651.1"/>
    <property type="molecule type" value="Genomic_DNA"/>
</dbReference>
<keyword evidence="1" id="KW-0732">Signal</keyword>
<proteinExistence type="predicted"/>
<dbReference type="RefSeq" id="WP_213946509.1">
    <property type="nucleotide sequence ID" value="NZ_JAHCMY010000016.1"/>
</dbReference>
<evidence type="ECO:0000256" key="1">
    <source>
        <dbReference type="SAM" id="SignalP"/>
    </source>
</evidence>
<reference evidence="2 3" key="1">
    <citation type="submission" date="2021-05" db="EMBL/GenBank/DDBJ databases">
        <authorList>
            <person name="Zhang Z.D."/>
            <person name="Osman G."/>
        </authorList>
    </citation>
    <scope>NUCLEOTIDE SEQUENCE [LARGE SCALE GENOMIC DNA]</scope>
    <source>
        <strain evidence="2 3">KCTC 32217</strain>
    </source>
</reference>